<evidence type="ECO:0000313" key="2">
    <source>
        <dbReference type="EMBL" id="PPQ91018.1"/>
    </source>
</evidence>
<sequence>MIPRFSNPHSLPQVFKTVPRAELYHDDDNDISFTHNEAVAAELYQLLAQSIEVIQCEPYVYGASPRKNKKRKRAESDIQEENHAEEPEEPQLFRLVSSVLPPLPVSLLPPPLPPSITREPDAEDSELQAAVRRERAQAASVDAEAILRQSKIIEVLRNGRQSFTWKGILTSVLIWQPSISSGTSAKSKIINLRAKLRDSSPPVMVVRTTQTPRKTRPPVESSKLVQFPYTPDISTLSVEPIKSRTMDCPSINAESTYIDASTAHRRSRRRRKTSIQDKKRPIPQFWRPSPSLTGKCRGYAYGYPGYLASATGSMRVKYTRDRMKNGVHVDSI</sequence>
<feature type="compositionally biased region" description="Basic residues" evidence="1">
    <location>
        <begin position="263"/>
        <end position="273"/>
    </location>
</feature>
<comment type="caution">
    <text evidence="2">The sequence shown here is derived from an EMBL/GenBank/DDBJ whole genome shotgun (WGS) entry which is preliminary data.</text>
</comment>
<evidence type="ECO:0000313" key="3">
    <source>
        <dbReference type="Proteomes" id="UP000283269"/>
    </source>
</evidence>
<evidence type="ECO:0000256" key="1">
    <source>
        <dbReference type="SAM" id="MobiDB-lite"/>
    </source>
</evidence>
<dbReference type="AlphaFoldDB" id="A0A409XJU9"/>
<dbReference type="InParanoid" id="A0A409XJU9"/>
<reference evidence="2 3" key="1">
    <citation type="journal article" date="2018" name="Evol. Lett.">
        <title>Horizontal gene cluster transfer increased hallucinogenic mushroom diversity.</title>
        <authorList>
            <person name="Reynolds H.T."/>
            <person name="Vijayakumar V."/>
            <person name="Gluck-Thaler E."/>
            <person name="Korotkin H.B."/>
            <person name="Matheny P.B."/>
            <person name="Slot J.C."/>
        </authorList>
    </citation>
    <scope>NUCLEOTIDE SEQUENCE [LARGE SCALE GENOMIC DNA]</scope>
    <source>
        <strain evidence="2 3">2631</strain>
    </source>
</reference>
<proteinExistence type="predicted"/>
<dbReference type="Proteomes" id="UP000283269">
    <property type="component" value="Unassembled WGS sequence"/>
</dbReference>
<keyword evidence="3" id="KW-1185">Reference proteome</keyword>
<feature type="region of interest" description="Disordered" evidence="1">
    <location>
        <begin position="260"/>
        <end position="288"/>
    </location>
</feature>
<gene>
    <name evidence="2" type="ORF">CVT25_013943</name>
</gene>
<dbReference type="EMBL" id="NHYD01001492">
    <property type="protein sequence ID" value="PPQ91018.1"/>
    <property type="molecule type" value="Genomic_DNA"/>
</dbReference>
<organism evidence="2 3">
    <name type="scientific">Psilocybe cyanescens</name>
    <dbReference type="NCBI Taxonomy" id="93625"/>
    <lineage>
        <taxon>Eukaryota</taxon>
        <taxon>Fungi</taxon>
        <taxon>Dikarya</taxon>
        <taxon>Basidiomycota</taxon>
        <taxon>Agaricomycotina</taxon>
        <taxon>Agaricomycetes</taxon>
        <taxon>Agaricomycetidae</taxon>
        <taxon>Agaricales</taxon>
        <taxon>Agaricineae</taxon>
        <taxon>Strophariaceae</taxon>
        <taxon>Psilocybe</taxon>
    </lineage>
</organism>
<name>A0A409XJU9_PSICY</name>
<dbReference type="OrthoDB" id="3063716at2759"/>
<feature type="compositionally biased region" description="Basic and acidic residues" evidence="1">
    <location>
        <begin position="74"/>
        <end position="85"/>
    </location>
</feature>
<accession>A0A409XJU9</accession>
<protein>
    <submittedName>
        <fullName evidence="2">Uncharacterized protein</fullName>
    </submittedName>
</protein>
<feature type="region of interest" description="Disordered" evidence="1">
    <location>
        <begin position="65"/>
        <end position="90"/>
    </location>
</feature>